<dbReference type="EMBL" id="PHNE01000002">
    <property type="protein sequence ID" value="PPE05396.1"/>
    <property type="molecule type" value="Genomic_DNA"/>
</dbReference>
<organism evidence="1 2">
    <name type="scientific">Williamsoniiplasma lucivorax</name>
    <dbReference type="NCBI Taxonomy" id="209274"/>
    <lineage>
        <taxon>Bacteria</taxon>
        <taxon>Bacillati</taxon>
        <taxon>Mycoplasmatota</taxon>
        <taxon>Mollicutes</taxon>
        <taxon>Entomoplasmatales</taxon>
        <taxon>Williamsoniiplasma</taxon>
    </lineage>
</organism>
<dbReference type="Proteomes" id="UP000237865">
    <property type="component" value="Unassembled WGS sequence"/>
</dbReference>
<name>A0A2S5RDK4_9MOLU</name>
<keyword evidence="2" id="KW-1185">Reference proteome</keyword>
<sequence>MIIKWMLAAKIFGATTLGAGVTVGGVFAYKAVQEYRQNAWNDQSNISLYKPPSGGILDKVFGKNKEEFNVVEYAKNFSFGLNEEKYAFQTKEKLVEHLKMLAEFEEATYKQFTQFRPITNNDLRSNQLNSNKREHQIDVEKQNLLNASTAAVGYVNYLFYNTIKANLENNKEQTLWFQQQLEGYLNSYEWKELLQKVSFTDGNKIGKTTKTPNYENINHNIVTLIQYLTTNKNVPQNVELKSPFAFNLKNIKFNAEAKNLSRVDVKSKEFNDWLNEEINREFTSLTKQLFSNPQNIKDFEKPIDNSPGNSFKIQTLNSGLDLFGKLDFSFENGKSFDQNNKKPTINWNNFIAPTINDLNIGINKTKENDIEITLNSKTINKDQPWLNIFQGEVKIKWKHDTTATAWSSGSKNLLLSTNLQLK</sequence>
<gene>
    <name evidence="1" type="ORF">ELUCI_v1c04880</name>
</gene>
<reference evidence="1 2" key="1">
    <citation type="submission" date="2017-11" db="EMBL/GenBank/DDBJ databases">
        <title>Genome sequence of Entomoplasma lucivorax PIPN-2 (ATCC 49196).</title>
        <authorList>
            <person name="Lo W.-S."/>
            <person name="Gasparich G.E."/>
            <person name="Kuo C.-H."/>
        </authorList>
    </citation>
    <scope>NUCLEOTIDE SEQUENCE [LARGE SCALE GENOMIC DNA]</scope>
    <source>
        <strain evidence="1 2">PIPN-2</strain>
    </source>
</reference>
<evidence type="ECO:0000313" key="1">
    <source>
        <dbReference type="EMBL" id="PPE05396.1"/>
    </source>
</evidence>
<proteinExistence type="predicted"/>
<protein>
    <submittedName>
        <fullName evidence="1">Uncharacterized protein</fullName>
    </submittedName>
</protein>
<comment type="caution">
    <text evidence="1">The sequence shown here is derived from an EMBL/GenBank/DDBJ whole genome shotgun (WGS) entry which is preliminary data.</text>
</comment>
<accession>A0A2S5RDK4</accession>
<evidence type="ECO:0000313" key="2">
    <source>
        <dbReference type="Proteomes" id="UP000237865"/>
    </source>
</evidence>
<dbReference type="AlphaFoldDB" id="A0A2S5RDK4"/>
<dbReference type="RefSeq" id="WP_035026533.1">
    <property type="nucleotide sequence ID" value="NZ_PHNE01000002.1"/>
</dbReference>